<evidence type="ECO:0000313" key="9">
    <source>
        <dbReference type="EMBL" id="AKJ31849.1"/>
    </source>
</evidence>
<keyword evidence="5 7" id="KW-1133">Transmembrane helix</keyword>
<sequence>MAAPLLQLGLAAGAGVATVASPCVLPMLPMLLGGSIGQADRLRPLLIVAGFVLSFATLALVFGASAQALGVSAASVRQAAAVVMLLAGLLMLWPALGDRLSVSLQPLGQWGHRVAGIATGRRLGAFLLGAALGALWAPCAGPVLASILALIAQARPGEAAPLLAAFAVGAAAPMLAIGYGGQAASLRMRAMARHTGRLRRAFGLAVVAVAVAMLAKVDTQVVAALSRWVSAGAAAAVQPEADGPVPVGAPAPDFAGITHWLNSPPLTMSQLRGRVVLVDFWTYGCVNCVRTLPHVRRWHERYAADGLVVVGVHTPEFGHERPLQNVQAAVQRHGLRYPVAQDNGYATWSAYRNVYWPALYLVDRDGRIVFRHFGEGDEAQVEQRLRQALGLAPS</sequence>
<reference evidence="9 10" key="1">
    <citation type="submission" date="2015-05" db="EMBL/GenBank/DDBJ databases">
        <authorList>
            <person name="Tang B."/>
            <person name="Yu Y."/>
        </authorList>
    </citation>
    <scope>NUCLEOTIDE SEQUENCE [LARGE SCALE GENOMIC DNA]</scope>
    <source>
        <strain evidence="9 10">DSM 7029</strain>
    </source>
</reference>
<feature type="domain" description="Thioredoxin" evidence="8">
    <location>
        <begin position="245"/>
        <end position="390"/>
    </location>
</feature>
<dbReference type="InterPro" id="IPR050553">
    <property type="entry name" value="Thioredoxin_ResA/DsbE_sf"/>
</dbReference>
<feature type="transmembrane region" description="Helical" evidence="7">
    <location>
        <begin position="123"/>
        <end position="153"/>
    </location>
</feature>
<dbReference type="InterPro" id="IPR013766">
    <property type="entry name" value="Thioredoxin_domain"/>
</dbReference>
<dbReference type="GO" id="GO:0017004">
    <property type="term" value="P:cytochrome complex assembly"/>
    <property type="evidence" value="ECO:0007669"/>
    <property type="project" value="UniProtKB-KW"/>
</dbReference>
<evidence type="ECO:0000256" key="4">
    <source>
        <dbReference type="ARBA" id="ARBA00022748"/>
    </source>
</evidence>
<evidence type="ECO:0000256" key="7">
    <source>
        <dbReference type="SAM" id="Phobius"/>
    </source>
</evidence>
<dbReference type="PATRIC" id="fig|413882.6.peg.5386"/>
<dbReference type="Pfam" id="PF00578">
    <property type="entry name" value="AhpC-TSA"/>
    <property type="match status" value="1"/>
</dbReference>
<name>A0A0G3BR02_9BURK</name>
<keyword evidence="2" id="KW-1003">Cell membrane</keyword>
<organism evidence="9 10">
    <name type="scientific">Caldimonas brevitalea</name>
    <dbReference type="NCBI Taxonomy" id="413882"/>
    <lineage>
        <taxon>Bacteria</taxon>
        <taxon>Pseudomonadati</taxon>
        <taxon>Pseudomonadota</taxon>
        <taxon>Betaproteobacteria</taxon>
        <taxon>Burkholderiales</taxon>
        <taxon>Sphaerotilaceae</taxon>
        <taxon>Caldimonas</taxon>
    </lineage>
</organism>
<gene>
    <name evidence="9" type="ORF">AAW51_5158</name>
</gene>
<dbReference type="GO" id="GO:0005886">
    <property type="term" value="C:plasma membrane"/>
    <property type="evidence" value="ECO:0007669"/>
    <property type="project" value="UniProtKB-SubCell"/>
</dbReference>
<dbReference type="PANTHER" id="PTHR42852">
    <property type="entry name" value="THIOL:DISULFIDE INTERCHANGE PROTEIN DSBE"/>
    <property type="match status" value="1"/>
</dbReference>
<dbReference type="InterPro" id="IPR000866">
    <property type="entry name" value="AhpC/TSA"/>
</dbReference>
<evidence type="ECO:0000256" key="1">
    <source>
        <dbReference type="ARBA" id="ARBA00004651"/>
    </source>
</evidence>
<feature type="transmembrane region" description="Helical" evidence="7">
    <location>
        <begin position="201"/>
        <end position="217"/>
    </location>
</feature>
<keyword evidence="6 7" id="KW-0472">Membrane</keyword>
<comment type="subcellular location">
    <subcellularLocation>
        <location evidence="1">Cell membrane</location>
        <topology evidence="1">Multi-pass membrane protein</topology>
    </subcellularLocation>
</comment>
<evidence type="ECO:0000256" key="3">
    <source>
        <dbReference type="ARBA" id="ARBA00022692"/>
    </source>
</evidence>
<keyword evidence="4" id="KW-0201">Cytochrome c-type biogenesis</keyword>
<evidence type="ECO:0000313" key="10">
    <source>
        <dbReference type="Proteomes" id="UP000035352"/>
    </source>
</evidence>
<evidence type="ECO:0000256" key="5">
    <source>
        <dbReference type="ARBA" id="ARBA00022989"/>
    </source>
</evidence>
<feature type="transmembrane region" description="Helical" evidence="7">
    <location>
        <begin position="159"/>
        <end position="180"/>
    </location>
</feature>
<feature type="transmembrane region" description="Helical" evidence="7">
    <location>
        <begin position="44"/>
        <end position="66"/>
    </location>
</feature>
<keyword evidence="10" id="KW-1185">Reference proteome</keyword>
<evidence type="ECO:0000259" key="8">
    <source>
        <dbReference type="PROSITE" id="PS51352"/>
    </source>
</evidence>
<dbReference type="KEGG" id="pbh:AAW51_5158"/>
<dbReference type="SUPFAM" id="SSF52833">
    <property type="entry name" value="Thioredoxin-like"/>
    <property type="match status" value="1"/>
</dbReference>
<dbReference type="Proteomes" id="UP000035352">
    <property type="component" value="Chromosome"/>
</dbReference>
<dbReference type="InterPro" id="IPR003834">
    <property type="entry name" value="Cyt_c_assmbl_TM_dom"/>
</dbReference>
<keyword evidence="3 7" id="KW-0812">Transmembrane</keyword>
<feature type="transmembrane region" description="Helical" evidence="7">
    <location>
        <begin position="6"/>
        <end position="32"/>
    </location>
</feature>
<dbReference type="Pfam" id="PF02683">
    <property type="entry name" value="DsbD_TM"/>
    <property type="match status" value="1"/>
</dbReference>
<dbReference type="EMBL" id="CP011371">
    <property type="protein sequence ID" value="AKJ31849.1"/>
    <property type="molecule type" value="Genomic_DNA"/>
</dbReference>
<accession>A0A0G3BR02</accession>
<dbReference type="GO" id="GO:0016491">
    <property type="term" value="F:oxidoreductase activity"/>
    <property type="evidence" value="ECO:0007669"/>
    <property type="project" value="InterPro"/>
</dbReference>
<dbReference type="InterPro" id="IPR036249">
    <property type="entry name" value="Thioredoxin-like_sf"/>
</dbReference>
<evidence type="ECO:0000256" key="2">
    <source>
        <dbReference type="ARBA" id="ARBA00022475"/>
    </source>
</evidence>
<dbReference type="Gene3D" id="3.40.30.10">
    <property type="entry name" value="Glutaredoxin"/>
    <property type="match status" value="1"/>
</dbReference>
<dbReference type="PANTHER" id="PTHR42852:SF13">
    <property type="entry name" value="PROTEIN DIPZ"/>
    <property type="match status" value="1"/>
</dbReference>
<dbReference type="PROSITE" id="PS51352">
    <property type="entry name" value="THIOREDOXIN_2"/>
    <property type="match status" value="1"/>
</dbReference>
<dbReference type="AlphaFoldDB" id="A0A0G3BR02"/>
<dbReference type="GO" id="GO:0016209">
    <property type="term" value="F:antioxidant activity"/>
    <property type="evidence" value="ECO:0007669"/>
    <property type="project" value="InterPro"/>
</dbReference>
<evidence type="ECO:0000256" key="6">
    <source>
        <dbReference type="ARBA" id="ARBA00023136"/>
    </source>
</evidence>
<dbReference type="STRING" id="413882.AAW51_5158"/>
<protein>
    <recommendedName>
        <fullName evidence="8">Thioredoxin domain-containing protein</fullName>
    </recommendedName>
</protein>
<proteinExistence type="predicted"/>
<dbReference type="CDD" id="cd03012">
    <property type="entry name" value="TlpA_like_DipZ_like"/>
    <property type="match status" value="1"/>
</dbReference>
<feature type="transmembrane region" description="Helical" evidence="7">
    <location>
        <begin position="78"/>
        <end position="96"/>
    </location>
</feature>